<dbReference type="InterPro" id="IPR036097">
    <property type="entry name" value="HisK_dim/P_sf"/>
</dbReference>
<evidence type="ECO:0000259" key="15">
    <source>
        <dbReference type="PROSITE" id="PS50109"/>
    </source>
</evidence>
<keyword evidence="13 14" id="KW-0472">Membrane</keyword>
<dbReference type="SUPFAM" id="SSF47384">
    <property type="entry name" value="Homodimeric domain of signal transducing histidine kinase"/>
    <property type="match status" value="1"/>
</dbReference>
<proteinExistence type="predicted"/>
<evidence type="ECO:0000256" key="5">
    <source>
        <dbReference type="ARBA" id="ARBA00022553"/>
    </source>
</evidence>
<dbReference type="Gene3D" id="1.10.287.130">
    <property type="match status" value="1"/>
</dbReference>
<dbReference type="SUPFAM" id="SSF55874">
    <property type="entry name" value="ATPase domain of HSP90 chaperone/DNA topoisomerase II/histidine kinase"/>
    <property type="match status" value="1"/>
</dbReference>
<gene>
    <name evidence="17" type="ORF">J2S11_000002</name>
</gene>
<evidence type="ECO:0000256" key="1">
    <source>
        <dbReference type="ARBA" id="ARBA00000085"/>
    </source>
</evidence>
<dbReference type="PROSITE" id="PS50885">
    <property type="entry name" value="HAMP"/>
    <property type="match status" value="1"/>
</dbReference>
<evidence type="ECO:0000259" key="16">
    <source>
        <dbReference type="PROSITE" id="PS50885"/>
    </source>
</evidence>
<evidence type="ECO:0000256" key="6">
    <source>
        <dbReference type="ARBA" id="ARBA00022679"/>
    </source>
</evidence>
<evidence type="ECO:0000313" key="18">
    <source>
        <dbReference type="Proteomes" id="UP001235840"/>
    </source>
</evidence>
<accession>A0ABT9VT01</accession>
<dbReference type="Pfam" id="PF02518">
    <property type="entry name" value="HATPase_c"/>
    <property type="match status" value="1"/>
</dbReference>
<sequence length="448" mass="51824">MKNKPLALQIWLVFTSISFGLVIVLALLLLLTLRSFFTDEIFHTIEDVQRSVWSNEIVRQESPFELIQTQQNQRMVNHIIFLQDGSILTPNQIPQPFLQKIYSQAVEQQGIEQRYTIDIEDNRLLYVVRRGQLGFQPAYLVSYMYDTYRNDLVLTLFKQISYVLLLVLLLSWLPAILLARYLSKPIVQMEKHVKSIANRDWQTKLIVEREDEIGHLAQSIEKMREQLIKQDETQQSMLQHISHELKTPVMVIQSYTQSIQDGIYPNGSLNDTLGVIQQESSRLEKLVHNLLYLTKLDYLSTQPQIKVELDLSQLLEDTIDRLKWQKPELSWDIQLEPCVTWGVAEQWKVAFENLLDNQMRYAATRIFVEVEHVQGGLAIRIGNDGSPIEEATIKDLFQLYEKGQGGKYGLGLAIVQKILTLHDANISVRNLSSGVSFDIFIPNHEKSF</sequence>
<keyword evidence="8" id="KW-0547">Nucleotide-binding</keyword>
<dbReference type="CDD" id="cd00082">
    <property type="entry name" value="HisKA"/>
    <property type="match status" value="1"/>
</dbReference>
<evidence type="ECO:0000256" key="10">
    <source>
        <dbReference type="ARBA" id="ARBA00022840"/>
    </source>
</evidence>
<feature type="transmembrane region" description="Helical" evidence="14">
    <location>
        <begin position="6"/>
        <end position="31"/>
    </location>
</feature>
<keyword evidence="10" id="KW-0067">ATP-binding</keyword>
<dbReference type="InterPro" id="IPR036890">
    <property type="entry name" value="HATPase_C_sf"/>
</dbReference>
<feature type="domain" description="HAMP" evidence="16">
    <location>
        <begin position="180"/>
        <end position="232"/>
    </location>
</feature>
<evidence type="ECO:0000256" key="2">
    <source>
        <dbReference type="ARBA" id="ARBA00004651"/>
    </source>
</evidence>
<evidence type="ECO:0000256" key="7">
    <source>
        <dbReference type="ARBA" id="ARBA00022692"/>
    </source>
</evidence>
<dbReference type="InterPro" id="IPR003661">
    <property type="entry name" value="HisK_dim/P_dom"/>
</dbReference>
<dbReference type="Gene3D" id="3.30.565.10">
    <property type="entry name" value="Histidine kinase-like ATPase, C-terminal domain"/>
    <property type="match status" value="1"/>
</dbReference>
<evidence type="ECO:0000256" key="13">
    <source>
        <dbReference type="ARBA" id="ARBA00023136"/>
    </source>
</evidence>
<name>A0ABT9VT01_9BACI</name>
<dbReference type="InterPro" id="IPR050398">
    <property type="entry name" value="HssS/ArlS-like"/>
</dbReference>
<dbReference type="GO" id="GO:0004673">
    <property type="term" value="F:protein histidine kinase activity"/>
    <property type="evidence" value="ECO:0007669"/>
    <property type="project" value="UniProtKB-EC"/>
</dbReference>
<dbReference type="InterPro" id="IPR005467">
    <property type="entry name" value="His_kinase_dom"/>
</dbReference>
<dbReference type="InterPro" id="IPR003660">
    <property type="entry name" value="HAMP_dom"/>
</dbReference>
<feature type="transmembrane region" description="Helical" evidence="14">
    <location>
        <begin position="162"/>
        <end position="182"/>
    </location>
</feature>
<dbReference type="Pfam" id="PF00672">
    <property type="entry name" value="HAMP"/>
    <property type="match status" value="1"/>
</dbReference>
<keyword evidence="11 14" id="KW-1133">Transmembrane helix</keyword>
<dbReference type="SMART" id="SM00388">
    <property type="entry name" value="HisKA"/>
    <property type="match status" value="1"/>
</dbReference>
<comment type="caution">
    <text evidence="17">The sequence shown here is derived from an EMBL/GenBank/DDBJ whole genome shotgun (WGS) entry which is preliminary data.</text>
</comment>
<dbReference type="InterPro" id="IPR003594">
    <property type="entry name" value="HATPase_dom"/>
</dbReference>
<evidence type="ECO:0000256" key="9">
    <source>
        <dbReference type="ARBA" id="ARBA00022777"/>
    </source>
</evidence>
<protein>
    <recommendedName>
        <fullName evidence="3">histidine kinase</fullName>
        <ecNumber evidence="3">2.7.13.3</ecNumber>
    </recommendedName>
</protein>
<keyword evidence="6 17" id="KW-0808">Transferase</keyword>
<comment type="catalytic activity">
    <reaction evidence="1">
        <text>ATP + protein L-histidine = ADP + protein N-phospho-L-histidine.</text>
        <dbReference type="EC" id="2.7.13.3"/>
    </reaction>
</comment>
<dbReference type="PANTHER" id="PTHR45528">
    <property type="entry name" value="SENSOR HISTIDINE KINASE CPXA"/>
    <property type="match status" value="1"/>
</dbReference>
<dbReference type="CDD" id="cd06225">
    <property type="entry name" value="HAMP"/>
    <property type="match status" value="1"/>
</dbReference>
<feature type="domain" description="Histidine kinase" evidence="15">
    <location>
        <begin position="240"/>
        <end position="445"/>
    </location>
</feature>
<dbReference type="Pfam" id="PF00512">
    <property type="entry name" value="HisKA"/>
    <property type="match status" value="1"/>
</dbReference>
<keyword evidence="18" id="KW-1185">Reference proteome</keyword>
<dbReference type="EMBL" id="JAUSTY010000001">
    <property type="protein sequence ID" value="MDQ0164103.1"/>
    <property type="molecule type" value="Genomic_DNA"/>
</dbReference>
<comment type="subcellular location">
    <subcellularLocation>
        <location evidence="2">Cell membrane</location>
        <topology evidence="2">Multi-pass membrane protein</topology>
    </subcellularLocation>
</comment>
<evidence type="ECO:0000256" key="3">
    <source>
        <dbReference type="ARBA" id="ARBA00012438"/>
    </source>
</evidence>
<dbReference type="SMART" id="SM00304">
    <property type="entry name" value="HAMP"/>
    <property type="match status" value="1"/>
</dbReference>
<dbReference type="SMART" id="SM00387">
    <property type="entry name" value="HATPase_c"/>
    <property type="match status" value="1"/>
</dbReference>
<evidence type="ECO:0000256" key="12">
    <source>
        <dbReference type="ARBA" id="ARBA00023012"/>
    </source>
</evidence>
<keyword evidence="9 17" id="KW-0418">Kinase</keyword>
<evidence type="ECO:0000256" key="4">
    <source>
        <dbReference type="ARBA" id="ARBA00022475"/>
    </source>
</evidence>
<dbReference type="RefSeq" id="WP_307389224.1">
    <property type="nucleotide sequence ID" value="NZ_BAAADK010000009.1"/>
</dbReference>
<evidence type="ECO:0000313" key="17">
    <source>
        <dbReference type="EMBL" id="MDQ0164103.1"/>
    </source>
</evidence>
<dbReference type="PANTHER" id="PTHR45528:SF1">
    <property type="entry name" value="SENSOR HISTIDINE KINASE CPXA"/>
    <property type="match status" value="1"/>
</dbReference>
<evidence type="ECO:0000256" key="14">
    <source>
        <dbReference type="SAM" id="Phobius"/>
    </source>
</evidence>
<dbReference type="PROSITE" id="PS50109">
    <property type="entry name" value="HIS_KIN"/>
    <property type="match status" value="1"/>
</dbReference>
<dbReference type="Proteomes" id="UP001235840">
    <property type="component" value="Unassembled WGS sequence"/>
</dbReference>
<keyword evidence="4" id="KW-1003">Cell membrane</keyword>
<dbReference type="EC" id="2.7.13.3" evidence="3"/>
<keyword evidence="12" id="KW-0902">Two-component regulatory system</keyword>
<keyword evidence="5" id="KW-0597">Phosphoprotein</keyword>
<evidence type="ECO:0000256" key="11">
    <source>
        <dbReference type="ARBA" id="ARBA00022989"/>
    </source>
</evidence>
<reference evidence="17 18" key="1">
    <citation type="submission" date="2023-07" db="EMBL/GenBank/DDBJ databases">
        <title>Genomic Encyclopedia of Type Strains, Phase IV (KMG-IV): sequencing the most valuable type-strain genomes for metagenomic binning, comparative biology and taxonomic classification.</title>
        <authorList>
            <person name="Goeker M."/>
        </authorList>
    </citation>
    <scope>NUCLEOTIDE SEQUENCE [LARGE SCALE GENOMIC DNA]</scope>
    <source>
        <strain evidence="17 18">DSM 12751</strain>
    </source>
</reference>
<evidence type="ECO:0000256" key="8">
    <source>
        <dbReference type="ARBA" id="ARBA00022741"/>
    </source>
</evidence>
<organism evidence="17 18">
    <name type="scientific">Caldalkalibacillus horti</name>
    <dbReference type="NCBI Taxonomy" id="77523"/>
    <lineage>
        <taxon>Bacteria</taxon>
        <taxon>Bacillati</taxon>
        <taxon>Bacillota</taxon>
        <taxon>Bacilli</taxon>
        <taxon>Bacillales</taxon>
        <taxon>Bacillaceae</taxon>
        <taxon>Caldalkalibacillus</taxon>
    </lineage>
</organism>
<dbReference type="SUPFAM" id="SSF158472">
    <property type="entry name" value="HAMP domain-like"/>
    <property type="match status" value="1"/>
</dbReference>
<keyword evidence="7 14" id="KW-0812">Transmembrane</keyword>
<dbReference type="Gene3D" id="6.10.340.10">
    <property type="match status" value="1"/>
</dbReference>